<comment type="subcellular location">
    <subcellularLocation>
        <location evidence="1">Cell envelope</location>
    </subcellularLocation>
</comment>
<keyword evidence="4 7" id="KW-0812">Transmembrane</keyword>
<dbReference type="AlphaFoldDB" id="I4B978"/>
<organism evidence="9 10">
    <name type="scientific">Turneriella parva (strain ATCC BAA-1111 / DSM 21527 / NCTC 11395 / H)</name>
    <name type="common">Leptospira parva</name>
    <dbReference type="NCBI Taxonomy" id="869212"/>
    <lineage>
        <taxon>Bacteria</taxon>
        <taxon>Pseudomonadati</taxon>
        <taxon>Spirochaetota</taxon>
        <taxon>Spirochaetia</taxon>
        <taxon>Leptospirales</taxon>
        <taxon>Leptospiraceae</taxon>
        <taxon>Turneriella</taxon>
    </lineage>
</organism>
<dbReference type="CDD" id="cd07302">
    <property type="entry name" value="CHD"/>
    <property type="match status" value="1"/>
</dbReference>
<dbReference type="KEGG" id="tpx:Turpa_3196"/>
<dbReference type="PANTHER" id="PTHR43081">
    <property type="entry name" value="ADENYLATE CYCLASE, TERMINAL-DIFFERENTIATION SPECIFIC-RELATED"/>
    <property type="match status" value="1"/>
</dbReference>
<dbReference type="Proteomes" id="UP000006048">
    <property type="component" value="Chromosome"/>
</dbReference>
<dbReference type="PANTHER" id="PTHR43081:SF1">
    <property type="entry name" value="ADENYLATE CYCLASE, TERMINAL-DIFFERENTIATION SPECIFIC"/>
    <property type="match status" value="1"/>
</dbReference>
<dbReference type="GO" id="GO:0035556">
    <property type="term" value="P:intracellular signal transduction"/>
    <property type="evidence" value="ECO:0007669"/>
    <property type="project" value="InterPro"/>
</dbReference>
<dbReference type="InterPro" id="IPR029787">
    <property type="entry name" value="Nucleotide_cyclase"/>
</dbReference>
<accession>I4B978</accession>
<reference evidence="9 10" key="1">
    <citation type="submission" date="2012-06" db="EMBL/GenBank/DDBJ databases">
        <title>The complete chromosome of genome of Turneriella parva DSM 21527.</title>
        <authorList>
            <consortium name="US DOE Joint Genome Institute (JGI-PGF)"/>
            <person name="Lucas S."/>
            <person name="Han J."/>
            <person name="Lapidus A."/>
            <person name="Bruce D."/>
            <person name="Goodwin L."/>
            <person name="Pitluck S."/>
            <person name="Peters L."/>
            <person name="Kyrpides N."/>
            <person name="Mavromatis K."/>
            <person name="Ivanova N."/>
            <person name="Mikhailova N."/>
            <person name="Chertkov O."/>
            <person name="Detter J.C."/>
            <person name="Tapia R."/>
            <person name="Han C."/>
            <person name="Land M."/>
            <person name="Hauser L."/>
            <person name="Markowitz V."/>
            <person name="Cheng J.-F."/>
            <person name="Hugenholtz P."/>
            <person name="Woyke T."/>
            <person name="Wu D."/>
            <person name="Gronow S."/>
            <person name="Wellnitz S."/>
            <person name="Brambilla E."/>
            <person name="Klenk H.-P."/>
            <person name="Eisen J.A."/>
        </authorList>
    </citation>
    <scope>NUCLEOTIDE SEQUENCE [LARGE SCALE GENOMIC DNA]</scope>
    <source>
        <strain evidence="10">ATCC BAA-1111 / DSM 21527 / NCTC 11395 / H</strain>
    </source>
</reference>
<keyword evidence="6 7" id="KW-0472">Membrane</keyword>
<evidence type="ECO:0000313" key="10">
    <source>
        <dbReference type="Proteomes" id="UP000006048"/>
    </source>
</evidence>
<dbReference type="Gene3D" id="3.30.450.20">
    <property type="entry name" value="PAS domain"/>
    <property type="match status" value="1"/>
</dbReference>
<proteinExistence type="inferred from homology"/>
<evidence type="ECO:0000259" key="8">
    <source>
        <dbReference type="PROSITE" id="PS50125"/>
    </source>
</evidence>
<dbReference type="InterPro" id="IPR001054">
    <property type="entry name" value="A/G_cyclase"/>
</dbReference>
<keyword evidence="5 7" id="KW-1133">Transmembrane helix</keyword>
<dbReference type="SUPFAM" id="SSF55073">
    <property type="entry name" value="Nucleotide cyclase"/>
    <property type="match status" value="1"/>
</dbReference>
<dbReference type="EMBL" id="CP002959">
    <property type="protein sequence ID" value="AFM13835.1"/>
    <property type="molecule type" value="Genomic_DNA"/>
</dbReference>
<dbReference type="GO" id="GO:0030313">
    <property type="term" value="C:cell envelope"/>
    <property type="evidence" value="ECO:0007669"/>
    <property type="project" value="UniProtKB-SubCell"/>
</dbReference>
<evidence type="ECO:0000256" key="4">
    <source>
        <dbReference type="ARBA" id="ARBA00022692"/>
    </source>
</evidence>
<feature type="domain" description="Guanylate cyclase" evidence="8">
    <location>
        <begin position="465"/>
        <end position="597"/>
    </location>
</feature>
<dbReference type="OrthoDB" id="9806704at2"/>
<evidence type="ECO:0000313" key="9">
    <source>
        <dbReference type="EMBL" id="AFM13835.1"/>
    </source>
</evidence>
<dbReference type="FunFam" id="3.30.70.1230:FF:000016">
    <property type="entry name" value="Adenylate/guanylate cyclase domain-containing protein"/>
    <property type="match status" value="1"/>
</dbReference>
<feature type="transmembrane region" description="Helical" evidence="7">
    <location>
        <begin position="364"/>
        <end position="383"/>
    </location>
</feature>
<dbReference type="GO" id="GO:0004016">
    <property type="term" value="F:adenylate cyclase activity"/>
    <property type="evidence" value="ECO:0007669"/>
    <property type="project" value="UniProtKB-ARBA"/>
</dbReference>
<evidence type="ECO:0000256" key="6">
    <source>
        <dbReference type="ARBA" id="ARBA00023136"/>
    </source>
</evidence>
<protein>
    <submittedName>
        <fullName evidence="9">Adenylate/guanylate cyclase with integral membrane sensor</fullName>
    </submittedName>
</protein>
<dbReference type="Pfam" id="PF00211">
    <property type="entry name" value="Guanylate_cyc"/>
    <property type="match status" value="1"/>
</dbReference>
<dbReference type="PATRIC" id="fig|869212.3.peg.3225"/>
<gene>
    <name evidence="9" type="ordered locus">Turpa_3196</name>
</gene>
<evidence type="ECO:0000256" key="3">
    <source>
        <dbReference type="ARBA" id="ARBA00022475"/>
    </source>
</evidence>
<comment type="similarity">
    <text evidence="2">Belongs to the adenylyl cyclase class-3 family.</text>
</comment>
<evidence type="ECO:0000256" key="7">
    <source>
        <dbReference type="SAM" id="Phobius"/>
    </source>
</evidence>
<dbReference type="InterPro" id="IPR050697">
    <property type="entry name" value="Adenylyl/Guanylyl_Cyclase_3/4"/>
</dbReference>
<name>I4B978_TURPD</name>
<evidence type="ECO:0000256" key="1">
    <source>
        <dbReference type="ARBA" id="ARBA00004196"/>
    </source>
</evidence>
<feature type="transmembrane region" description="Helical" evidence="7">
    <location>
        <begin position="30"/>
        <end position="53"/>
    </location>
</feature>
<dbReference type="SMART" id="SM00044">
    <property type="entry name" value="CYCc"/>
    <property type="match status" value="1"/>
</dbReference>
<evidence type="ECO:0000256" key="2">
    <source>
        <dbReference type="ARBA" id="ARBA00005381"/>
    </source>
</evidence>
<dbReference type="PROSITE" id="PS50125">
    <property type="entry name" value="GUANYLATE_CYCLASE_2"/>
    <property type="match status" value="1"/>
</dbReference>
<sequence>MSRKSRTAELQQVTDVSGVKVPRIELSMRWSIVSLLTLLIVLSAGLIILVSYLGGRQSTQFLVDTLMEDKAYRFIDKASQFLGEARSLAGDAREAIAKLNVASQRQQVEEELKDIFEEEPYLSSAYLIRNGRVLVAVNKSVPTGNHQNLLEEIDDQKEAEKKKLDIQFEERPLGNLSPYPWAAPSKPGNKQITPVHKTFVNGAPGFTFCSADNLQRGAAAGGVCVDITLGDLSLFIGDVKVGETGKAFIADKTMHMLAAPQETRDSSPFIKEGASTLTLKNITEFVNPEIQAAHTAMLKKLKKLQKNKKWLKSKKPFYFDFKLNSNRYVGIFAPFPAYTGLDWQTGVIIPEDEFFFFVRRNTRLVMAASSVLILLAIVMGYIFSRRLAKPLSDLSREMDKIQQFDLQSEKTIVSSITDVQNMVLSFYKMRQGLRSFGKFVPADIVRQLIAQEGDAHLQGEKRELTVHFSDIEGFTTVSESLKPEELVELLAEYLGEMSRIIAEESGTVDKYIGDAVMAFWGAPQPVDDHAVKAARAALKCQKRLVELEAKWQGEGRPVFRARIGLNTGEIIVGNMGSAERLNYTVIGDAVNLASRLEGINKYYGTRIIVGEKTQELIRNQFVTRLLDFVAVKGKNEAIRIYELVGEKGSVDTTTLTFISLFESGLEEYRKRSWDKAEEYFKNAKAKKVDKACDLFLHRIAEYRVNPPPVAWSGEYVMTSK</sequence>
<dbReference type="STRING" id="869212.Turpa_3196"/>
<dbReference type="Gene3D" id="6.10.340.10">
    <property type="match status" value="1"/>
</dbReference>
<dbReference type="GO" id="GO:0006171">
    <property type="term" value="P:cAMP biosynthetic process"/>
    <property type="evidence" value="ECO:0007669"/>
    <property type="project" value="TreeGrafter"/>
</dbReference>
<dbReference type="HOGENOM" id="CLU_021956_0_0_12"/>
<keyword evidence="3" id="KW-1003">Cell membrane</keyword>
<evidence type="ECO:0000256" key="5">
    <source>
        <dbReference type="ARBA" id="ARBA00022989"/>
    </source>
</evidence>
<keyword evidence="10" id="KW-1185">Reference proteome</keyword>
<dbReference type="RefSeq" id="WP_014804335.1">
    <property type="nucleotide sequence ID" value="NC_018020.1"/>
</dbReference>
<dbReference type="Gene3D" id="3.30.70.1230">
    <property type="entry name" value="Nucleotide cyclase"/>
    <property type="match status" value="1"/>
</dbReference>